<dbReference type="InterPro" id="IPR001412">
    <property type="entry name" value="aa-tRNA-synth_I_CS"/>
</dbReference>
<comment type="domain">
    <text evidence="9">ValRS has two distinct active sites: one for aminoacylation and one for editing. The misactivated threonine is translocated from the active site to the editing site.</text>
</comment>
<feature type="domain" description="Methionyl/Valyl/Leucyl/Isoleucyl-tRNA synthetase anticodon-binding" evidence="11">
    <location>
        <begin position="1379"/>
        <end position="1509"/>
    </location>
</feature>
<dbReference type="Pfam" id="PF08264">
    <property type="entry name" value="Anticodon_1"/>
    <property type="match status" value="1"/>
</dbReference>
<comment type="subunit">
    <text evidence="9">Monomer.</text>
</comment>
<keyword evidence="4 9" id="KW-0067">ATP-binding</keyword>
<name>A0A077L6M2_9BACT</name>
<keyword evidence="3 9" id="KW-0547">Nucleotide-binding</keyword>
<keyword evidence="2 9" id="KW-0436">Ligase</keyword>
<dbReference type="SUPFAM" id="SSF50677">
    <property type="entry name" value="ValRS/IleRS/LeuRS editing domain"/>
    <property type="match status" value="1"/>
</dbReference>
<dbReference type="InterPro" id="IPR009008">
    <property type="entry name" value="Val/Leu/Ile-tRNA-synth_edit"/>
</dbReference>
<evidence type="ECO:0000259" key="11">
    <source>
        <dbReference type="Pfam" id="PF08264"/>
    </source>
</evidence>
<dbReference type="STRING" id="29554.MCAN360_0495"/>
<evidence type="ECO:0000256" key="7">
    <source>
        <dbReference type="ARBA" id="ARBA00023146"/>
    </source>
</evidence>
<keyword evidence="6 9" id="KW-0175">Coiled coil</keyword>
<keyword evidence="7 9" id="KW-0030">Aminoacyl-tRNA synthetase</keyword>
<keyword evidence="13" id="KW-1185">Reference proteome</keyword>
<feature type="binding site" evidence="9">
    <location>
        <position position="1301"/>
    </location>
    <ligand>
        <name>ATP</name>
        <dbReference type="ChEBI" id="CHEBI:30616"/>
    </ligand>
</feature>
<dbReference type="PANTHER" id="PTHR11946:SF93">
    <property type="entry name" value="VALINE--TRNA LIGASE, CHLOROPLASTIC_MITOCHONDRIAL 2"/>
    <property type="match status" value="1"/>
</dbReference>
<evidence type="ECO:0000313" key="13">
    <source>
        <dbReference type="Proteomes" id="UP000031641"/>
    </source>
</evidence>
<dbReference type="Pfam" id="PF00133">
    <property type="entry name" value="tRNA-synt_1"/>
    <property type="match status" value="2"/>
</dbReference>
<dbReference type="PROSITE" id="PS00178">
    <property type="entry name" value="AA_TRNA_LIGASE_I"/>
    <property type="match status" value="1"/>
</dbReference>
<keyword evidence="1 9" id="KW-0963">Cytoplasm</keyword>
<gene>
    <name evidence="9 12" type="primary">valS</name>
    <name evidence="12" type="ORF">MCAN360_0495</name>
</gene>
<sequence>MNKKKIIGLRILELEKRVKFKKNKSSFFKTLIHNLNLNLSKNSILGIFGNNLETQDTIFNLLVDKDKKNTKFKGFIEFQTDDNKFHLIHNNSEYQKNLSYGFNDDNLFDTKTKETLFSYLENYIKESKLAESLVNVFNQSWLDVYQDSKYHLRLEYTKINISMQKEIKPFVVELNSILDKIGSEVIKKLDYNDQILLMQNIFYLIKKIVKIIQSKEQEFFIYLENIIKNYENGITLMKYKEYKDAKNKYFEIYNKRYLINSKSKTFFLKRLFLKNFKIFKIKNDKRNEIKKYFSKLKYGFFQETKFNKFYLGKNLKQDSFLHYYSRYYINKIYYSFFKKYISKIQNLSHITFIEFIKETYSLRDSVISEINSIGSFETKKELKKRIQYISNKMLENSSKRYFERFKLLKNEQDESITQEFNLNFDDQNIKPENYINLSQIKQYEYEFIEKQADYYWNIENEGKKIKQQIKELYSENSKNILEKDNILKFISNKISELLNEISILNSEETEIDFKLLISKPIWKIFYSLKEINNLVVNLFDQFNGYKKVLENFKKSEKEIIKLILKSTIYKILANSNISLDKLSMNLSYLTLDEKITLEFNKILINNPSLIIIGTKIQTLKENVQIDIINKLNSFVLDNEALAIYFLNNIKILKNLTTELCILNNSKVIEQGKTTKILDNPINPFVKKILISDSEKISDFKQDFIEKTDDYENIFKYEIEPDHYIWCKWNQLIEWISKDNIQNQKFRDLLFLNSENDYLEKDIIDKRDYDDKTIIDFSNLNVNIGGKMDKNFDHKLVENGRNKKWIDMKIFSTHDLNKEPFTVILPPPNVTGKLHIGHALDNYIPDTIIRYKKLKGYDVMWVPGKDHAGIATQAVVEKKIALQNKNKYDLGREAFVNEIWKWKDEYSNNIDKQWGKLGLALDYTMERFTLDKDANEAVLKVFVEMYKKGLIYRDTKAIIWDTKLKTALSNIEVIPTEIKQKMYYIKYPIKGMNNEFLVVATTRVETMFSDVALALNTFDSRLKQLKNLTIIHPLTKKEIPIISSSSIDLNFGTGVMKVSAHAIDDIDIIKKNNLEIIECIDDEGKMNFLAGKYHNLDRFEARIKIAHELEENGFIEKIEDVVSNVGYSDRSKQPIEILVKPQWFVKMKNLSEKLLKNLDSSEGVKFIPQRFKDNLVKWMENVHDWTISRQIWWGHRIPAWYKNNEILVQIEKPGEDWIQDSDVLDTWFSSALSPFVFLGWPQKDEKIKRYYPTNLLVTGYDIIFFWVSRMYFQGLEFMEEIPFKEVLLHGLVRDSQGRKMSKSLGNGIDPIAVIDQYGSDVLRMALIFNCTPGLDINFGDEKIQSARLFINKVWNIARLIKNIPVNINEKLNQSKIDNFDKWILFEFNKMNKNIDDAMKNYEFTVIYKHIQDFIINKFSSWYLEFLKFKNNNYFIHYLFRAILIALHPYMPFLTDYLFEEIYKEELLQNESIFYNLDDEINIKETDNLIELITLLRKYREDKQISKAETLNYFVENNELEPIKQLIIFKLSNFTLTQNNDLSFQTSFAKVFIKQSIKDKENEIIILEKEIEKTKKEIEFNEQFIKNPKFMKNATSEKIKEKQDKLAMHKKNLAIYLTELEIKKSK</sequence>
<dbReference type="GO" id="GO:0005829">
    <property type="term" value="C:cytosol"/>
    <property type="evidence" value="ECO:0007669"/>
    <property type="project" value="TreeGrafter"/>
</dbReference>
<dbReference type="Gene3D" id="3.40.50.620">
    <property type="entry name" value="HUPs"/>
    <property type="match status" value="2"/>
</dbReference>
<evidence type="ECO:0000256" key="6">
    <source>
        <dbReference type="ARBA" id="ARBA00023054"/>
    </source>
</evidence>
<feature type="short sequence motif" description="'KMSKS' region" evidence="9">
    <location>
        <begin position="1298"/>
        <end position="1302"/>
    </location>
</feature>
<evidence type="ECO:0000259" key="10">
    <source>
        <dbReference type="Pfam" id="PF00133"/>
    </source>
</evidence>
<dbReference type="GO" id="GO:0002161">
    <property type="term" value="F:aminoacyl-tRNA deacylase activity"/>
    <property type="evidence" value="ECO:0007669"/>
    <property type="project" value="InterPro"/>
</dbReference>
<dbReference type="EMBL" id="AP014631">
    <property type="protein sequence ID" value="BAP39622.1"/>
    <property type="molecule type" value="Genomic_DNA"/>
</dbReference>
<dbReference type="HAMAP" id="MF_02004">
    <property type="entry name" value="Val_tRNA_synth_type1"/>
    <property type="match status" value="1"/>
</dbReference>
<dbReference type="InterPro" id="IPR009080">
    <property type="entry name" value="tRNAsynth_Ia_anticodon-bd"/>
</dbReference>
<comment type="similarity">
    <text evidence="9">Belongs to the class-I aminoacyl-tRNA synthetase family. ValS type 1 subfamily.</text>
</comment>
<dbReference type="InterPro" id="IPR010978">
    <property type="entry name" value="tRNA-bd_arm"/>
</dbReference>
<feature type="domain" description="Aminoacyl-tRNA synthetase class Ia" evidence="10">
    <location>
        <begin position="1210"/>
        <end position="1337"/>
    </location>
</feature>
<dbReference type="CDD" id="cd00817">
    <property type="entry name" value="ValRS_core"/>
    <property type="match status" value="1"/>
</dbReference>
<feature type="domain" description="Aminoacyl-tRNA synthetase class Ia" evidence="10">
    <location>
        <begin position="802"/>
        <end position="1205"/>
    </location>
</feature>
<reference evidence="13" key="1">
    <citation type="journal article" date="2014" name="Genome Announc.">
        <title>Complete Genome Sequence of Mycoplasma canadense Strain HAZ 360_1 from Bovine Mastitic Milk in Japan.</title>
        <authorList>
            <person name="Hata E."/>
        </authorList>
    </citation>
    <scope>NUCLEOTIDE SEQUENCE [LARGE SCALE GENOMIC DNA]</scope>
    <source>
        <strain evidence="13">HAZ360_1</strain>
    </source>
</reference>
<dbReference type="SUPFAM" id="SSF47323">
    <property type="entry name" value="Anticodon-binding domain of a subclass of class I aminoacyl-tRNA synthetases"/>
    <property type="match status" value="1"/>
</dbReference>
<comment type="function">
    <text evidence="9">Catalyzes the attachment of valine to tRNA(Val). As ValRS can inadvertently accommodate and process structurally similar amino acids such as threonine, to avoid such errors, it has a 'posttransfer' editing activity that hydrolyzes mischarged Thr-tRNA(Val) in a tRNA-dependent manner.</text>
</comment>
<dbReference type="PRINTS" id="PR00986">
    <property type="entry name" value="TRNASYNTHVAL"/>
</dbReference>
<dbReference type="NCBIfam" id="NF004349">
    <property type="entry name" value="PRK05729.1"/>
    <property type="match status" value="1"/>
</dbReference>
<accession>A0A077L6M2</accession>
<dbReference type="PANTHER" id="PTHR11946">
    <property type="entry name" value="VALYL-TRNA SYNTHETASES"/>
    <property type="match status" value="1"/>
</dbReference>
<dbReference type="FunFam" id="3.40.50.620:FF:000020">
    <property type="entry name" value="Valine--tRNA ligase, mitochondrial"/>
    <property type="match status" value="1"/>
</dbReference>
<proteinExistence type="inferred from homology"/>
<dbReference type="Gene3D" id="1.10.730.10">
    <property type="entry name" value="Isoleucyl-tRNA Synthetase, Domain 1"/>
    <property type="match status" value="1"/>
</dbReference>
<dbReference type="GO" id="GO:0005524">
    <property type="term" value="F:ATP binding"/>
    <property type="evidence" value="ECO:0007669"/>
    <property type="project" value="UniProtKB-UniRule"/>
</dbReference>
<dbReference type="InterPro" id="IPR033705">
    <property type="entry name" value="Anticodon_Ia_Val"/>
</dbReference>
<dbReference type="InterPro" id="IPR002303">
    <property type="entry name" value="Valyl-tRNA_ligase"/>
</dbReference>
<dbReference type="HOGENOM" id="CLU_003315_0_0_14"/>
<dbReference type="Proteomes" id="UP000031641">
    <property type="component" value="Chromosome"/>
</dbReference>
<dbReference type="InterPro" id="IPR037118">
    <property type="entry name" value="Val-tRNA_synth_C_sf"/>
</dbReference>
<feature type="short sequence motif" description="'HIGH' region" evidence="9">
    <location>
        <begin position="827"/>
        <end position="837"/>
    </location>
</feature>
<comment type="catalytic activity">
    <reaction evidence="8 9">
        <text>tRNA(Val) + L-valine + ATP = L-valyl-tRNA(Val) + AMP + diphosphate</text>
        <dbReference type="Rhea" id="RHEA:10704"/>
        <dbReference type="Rhea" id="RHEA-COMP:9672"/>
        <dbReference type="Rhea" id="RHEA-COMP:9708"/>
        <dbReference type="ChEBI" id="CHEBI:30616"/>
        <dbReference type="ChEBI" id="CHEBI:33019"/>
        <dbReference type="ChEBI" id="CHEBI:57762"/>
        <dbReference type="ChEBI" id="CHEBI:78442"/>
        <dbReference type="ChEBI" id="CHEBI:78537"/>
        <dbReference type="ChEBI" id="CHEBI:456215"/>
        <dbReference type="EC" id="6.1.1.9"/>
    </reaction>
</comment>
<dbReference type="NCBIfam" id="TIGR00422">
    <property type="entry name" value="valS"/>
    <property type="match status" value="1"/>
</dbReference>
<organism evidence="12 13">
    <name type="scientific">Metamycoplasma canadense</name>
    <dbReference type="NCBI Taxonomy" id="29554"/>
    <lineage>
        <taxon>Bacteria</taxon>
        <taxon>Bacillati</taxon>
        <taxon>Mycoplasmatota</taxon>
        <taxon>Mycoplasmoidales</taxon>
        <taxon>Metamycoplasmataceae</taxon>
        <taxon>Metamycoplasma</taxon>
    </lineage>
</organism>
<keyword evidence="5 9" id="KW-0648">Protein biosynthesis</keyword>
<evidence type="ECO:0000313" key="12">
    <source>
        <dbReference type="EMBL" id="BAP39622.1"/>
    </source>
</evidence>
<comment type="domain">
    <text evidence="9">The C-terminal coiled-coil domain is crucial for aminoacylation activity.</text>
</comment>
<protein>
    <recommendedName>
        <fullName evidence="9">Valine--tRNA ligase</fullName>
        <ecNumber evidence="9">6.1.1.9</ecNumber>
    </recommendedName>
    <alternativeName>
        <fullName evidence="9">Valyl-tRNA synthetase</fullName>
        <shortName evidence="9">ValRS</shortName>
    </alternativeName>
</protein>
<dbReference type="CDD" id="cd07962">
    <property type="entry name" value="Anticodon_Ia_Val"/>
    <property type="match status" value="1"/>
</dbReference>
<evidence type="ECO:0000256" key="3">
    <source>
        <dbReference type="ARBA" id="ARBA00022741"/>
    </source>
</evidence>
<dbReference type="InterPro" id="IPR013155">
    <property type="entry name" value="M/V/L/I-tRNA-synth_anticd-bd"/>
</dbReference>
<dbReference type="KEGG" id="mcan:MCAN360_0495"/>
<dbReference type="GO" id="GO:0006438">
    <property type="term" value="P:valyl-tRNA aminoacylation"/>
    <property type="evidence" value="ECO:0007669"/>
    <property type="project" value="UniProtKB-UniRule"/>
</dbReference>
<dbReference type="EC" id="6.1.1.9" evidence="9"/>
<dbReference type="Gene3D" id="1.10.287.380">
    <property type="entry name" value="Valyl-tRNA synthetase, C-terminal domain"/>
    <property type="match status" value="1"/>
</dbReference>
<evidence type="ECO:0000256" key="8">
    <source>
        <dbReference type="ARBA" id="ARBA00047552"/>
    </source>
</evidence>
<dbReference type="SUPFAM" id="SSF46589">
    <property type="entry name" value="tRNA-binding arm"/>
    <property type="match status" value="1"/>
</dbReference>
<evidence type="ECO:0000256" key="2">
    <source>
        <dbReference type="ARBA" id="ARBA00022598"/>
    </source>
</evidence>
<dbReference type="InterPro" id="IPR002300">
    <property type="entry name" value="aa-tRNA-synth_Ia"/>
</dbReference>
<dbReference type="SUPFAM" id="SSF52374">
    <property type="entry name" value="Nucleotidylyl transferase"/>
    <property type="match status" value="1"/>
</dbReference>
<dbReference type="InterPro" id="IPR014729">
    <property type="entry name" value="Rossmann-like_a/b/a_fold"/>
</dbReference>
<feature type="coiled-coil region" evidence="9">
    <location>
        <begin position="1548"/>
        <end position="1610"/>
    </location>
</feature>
<evidence type="ECO:0000256" key="5">
    <source>
        <dbReference type="ARBA" id="ARBA00022917"/>
    </source>
</evidence>
<evidence type="ECO:0000256" key="1">
    <source>
        <dbReference type="ARBA" id="ARBA00022490"/>
    </source>
</evidence>
<evidence type="ECO:0000256" key="9">
    <source>
        <dbReference type="HAMAP-Rule" id="MF_02004"/>
    </source>
</evidence>
<dbReference type="GO" id="GO:0004832">
    <property type="term" value="F:valine-tRNA ligase activity"/>
    <property type="evidence" value="ECO:0007669"/>
    <property type="project" value="UniProtKB-UniRule"/>
</dbReference>
<comment type="subcellular location">
    <subcellularLocation>
        <location evidence="9">Cytoplasm</location>
    </subcellularLocation>
</comment>
<evidence type="ECO:0000256" key="4">
    <source>
        <dbReference type="ARBA" id="ARBA00022840"/>
    </source>
</evidence>
<dbReference type="RefSeq" id="WP_245391244.1">
    <property type="nucleotide sequence ID" value="NZ_AP014631.1"/>
</dbReference>